<proteinExistence type="inferred from homology"/>
<gene>
    <name evidence="12" type="ORF">WN944_020199</name>
</gene>
<dbReference type="Gene3D" id="3.40.50.720">
    <property type="entry name" value="NAD(P)-binding Rossmann-like Domain"/>
    <property type="match status" value="1"/>
</dbReference>
<dbReference type="Pfam" id="PF00670">
    <property type="entry name" value="AdoHcyase_NAD"/>
    <property type="match status" value="1"/>
</dbReference>
<evidence type="ECO:0000256" key="3">
    <source>
        <dbReference type="ARBA" id="ARBA00005195"/>
    </source>
</evidence>
<dbReference type="EC" id="3.13.2.1" evidence="9"/>
<comment type="cofactor">
    <cofactor evidence="1">
        <name>NAD(+)</name>
        <dbReference type="ChEBI" id="CHEBI:57540"/>
    </cofactor>
</comment>
<dbReference type="SUPFAM" id="SSF51735">
    <property type="entry name" value="NAD(P)-binding Rossmann-fold domains"/>
    <property type="match status" value="1"/>
</dbReference>
<dbReference type="PANTHER" id="PTHR23420">
    <property type="entry name" value="ADENOSYLHOMOCYSTEINASE"/>
    <property type="match status" value="1"/>
</dbReference>
<keyword evidence="7" id="KW-0520">NAD</keyword>
<dbReference type="InterPro" id="IPR015878">
    <property type="entry name" value="Ado_hCys_hydrolase_NAD-bd"/>
</dbReference>
<keyword evidence="6" id="KW-0554">One-carbon metabolism</keyword>
<dbReference type="GO" id="GO:0033353">
    <property type="term" value="P:S-adenosylmethionine cycle"/>
    <property type="evidence" value="ECO:0007669"/>
    <property type="project" value="TreeGrafter"/>
</dbReference>
<comment type="similarity">
    <text evidence="4">Belongs to the adenosylhomocysteinase family.</text>
</comment>
<evidence type="ECO:0000256" key="9">
    <source>
        <dbReference type="ARBA" id="ARBA00034527"/>
    </source>
</evidence>
<evidence type="ECO:0000256" key="7">
    <source>
        <dbReference type="ARBA" id="ARBA00023027"/>
    </source>
</evidence>
<comment type="pathway">
    <text evidence="3">Amino-acid biosynthesis; L-homocysteine biosynthesis; L-homocysteine from S-adenosyl-L-homocysteine: step 1/1.</text>
</comment>
<evidence type="ECO:0000256" key="5">
    <source>
        <dbReference type="ARBA" id="ARBA00022091"/>
    </source>
</evidence>
<evidence type="ECO:0000313" key="13">
    <source>
        <dbReference type="Proteomes" id="UP001428341"/>
    </source>
</evidence>
<evidence type="ECO:0000313" key="12">
    <source>
        <dbReference type="EMBL" id="KAK9188794.1"/>
    </source>
</evidence>
<dbReference type="InterPro" id="IPR042172">
    <property type="entry name" value="Adenosylhomocyst_ase-like_sf"/>
</dbReference>
<protein>
    <recommendedName>
        <fullName evidence="5">Adenosylhomocysteinase</fullName>
        <ecNumber evidence="9">3.13.2.1</ecNumber>
    </recommendedName>
    <alternativeName>
        <fullName evidence="8">S-adenosyl-L-homocysteine hydrolase</fullName>
    </alternativeName>
</protein>
<sequence>MERALDWGNECEPDLVVDDGGDATWLIHMVMAEEEYEKSGKLADLETTEDCFGIIRDGLAANGTLFFPAANININDNVTKSKGDVSKGCATALKCAGTRVVVTEADAICALQALNGGNPCPNHRRRPL</sequence>
<evidence type="ECO:0000259" key="11">
    <source>
        <dbReference type="Pfam" id="PF00670"/>
    </source>
</evidence>
<dbReference type="PANTHER" id="PTHR23420:SF0">
    <property type="entry name" value="ADENOSYLHOMOCYSTEINASE"/>
    <property type="match status" value="1"/>
</dbReference>
<evidence type="ECO:0000256" key="6">
    <source>
        <dbReference type="ARBA" id="ARBA00022563"/>
    </source>
</evidence>
<name>A0AAP0QH30_9ROSI</name>
<comment type="caution">
    <text evidence="12">The sequence shown here is derived from an EMBL/GenBank/DDBJ whole genome shotgun (WGS) entry which is preliminary data.</text>
</comment>
<comment type="function">
    <text evidence="2">Adenosylhomocysteine is a competitive inhibitor of S-adenosyl-L-methionine-dependent methyl transferase reactions; therefore adenosylhomocysteinase may play a key role in the control of methylations via regulation of the intracellular concentration of adenosylhomocysteine.</text>
</comment>
<evidence type="ECO:0000256" key="10">
    <source>
        <dbReference type="ARBA" id="ARBA00048858"/>
    </source>
</evidence>
<evidence type="ECO:0000256" key="4">
    <source>
        <dbReference type="ARBA" id="ARBA00007122"/>
    </source>
</evidence>
<dbReference type="SUPFAM" id="SSF52283">
    <property type="entry name" value="Formate/glycerate dehydrogenase catalytic domain-like"/>
    <property type="match status" value="1"/>
</dbReference>
<dbReference type="GO" id="GO:0006730">
    <property type="term" value="P:one-carbon metabolic process"/>
    <property type="evidence" value="ECO:0007669"/>
    <property type="project" value="UniProtKB-KW"/>
</dbReference>
<dbReference type="AlphaFoldDB" id="A0AAP0QH30"/>
<evidence type="ECO:0000256" key="2">
    <source>
        <dbReference type="ARBA" id="ARBA00002639"/>
    </source>
</evidence>
<accession>A0AAP0QH30</accession>
<feature type="domain" description="S-adenosyl-L-homocysteine hydrolase NAD binding" evidence="11">
    <location>
        <begin position="80"/>
        <end position="117"/>
    </location>
</feature>
<evidence type="ECO:0000256" key="1">
    <source>
        <dbReference type="ARBA" id="ARBA00001911"/>
    </source>
</evidence>
<reference evidence="12 13" key="1">
    <citation type="submission" date="2024-05" db="EMBL/GenBank/DDBJ databases">
        <title>Haplotype-resolved chromosome-level genome assembly of Huyou (Citrus changshanensis).</title>
        <authorList>
            <person name="Miao C."/>
            <person name="Chen W."/>
            <person name="Wu Y."/>
            <person name="Wang L."/>
            <person name="Zhao S."/>
            <person name="Grierson D."/>
            <person name="Xu C."/>
            <person name="Chen K."/>
        </authorList>
    </citation>
    <scope>NUCLEOTIDE SEQUENCE [LARGE SCALE GENOMIC DNA]</scope>
    <source>
        <strain evidence="12">01-14</strain>
        <tissue evidence="12">Leaf</tissue>
    </source>
</reference>
<keyword evidence="13" id="KW-1185">Reference proteome</keyword>
<evidence type="ECO:0000256" key="8">
    <source>
        <dbReference type="ARBA" id="ARBA00033091"/>
    </source>
</evidence>
<dbReference type="GO" id="GO:0005829">
    <property type="term" value="C:cytosol"/>
    <property type="evidence" value="ECO:0007669"/>
    <property type="project" value="TreeGrafter"/>
</dbReference>
<dbReference type="GO" id="GO:0004013">
    <property type="term" value="F:adenosylhomocysteinase activity"/>
    <property type="evidence" value="ECO:0007669"/>
    <property type="project" value="UniProtKB-EC"/>
</dbReference>
<dbReference type="InterPro" id="IPR036291">
    <property type="entry name" value="NAD(P)-bd_dom_sf"/>
</dbReference>
<organism evidence="12 13">
    <name type="scientific">Citrus x changshan-huyou</name>
    <dbReference type="NCBI Taxonomy" id="2935761"/>
    <lineage>
        <taxon>Eukaryota</taxon>
        <taxon>Viridiplantae</taxon>
        <taxon>Streptophyta</taxon>
        <taxon>Embryophyta</taxon>
        <taxon>Tracheophyta</taxon>
        <taxon>Spermatophyta</taxon>
        <taxon>Magnoliopsida</taxon>
        <taxon>eudicotyledons</taxon>
        <taxon>Gunneridae</taxon>
        <taxon>Pentapetalae</taxon>
        <taxon>rosids</taxon>
        <taxon>malvids</taxon>
        <taxon>Sapindales</taxon>
        <taxon>Rutaceae</taxon>
        <taxon>Aurantioideae</taxon>
        <taxon>Citrus</taxon>
    </lineage>
</organism>
<dbReference type="Proteomes" id="UP001428341">
    <property type="component" value="Unassembled WGS sequence"/>
</dbReference>
<comment type="catalytic activity">
    <reaction evidence="10">
        <text>S-adenosyl-L-homocysteine + H2O = L-homocysteine + adenosine</text>
        <dbReference type="Rhea" id="RHEA:21708"/>
        <dbReference type="ChEBI" id="CHEBI:15377"/>
        <dbReference type="ChEBI" id="CHEBI:16335"/>
        <dbReference type="ChEBI" id="CHEBI:57856"/>
        <dbReference type="ChEBI" id="CHEBI:58199"/>
        <dbReference type="EC" id="3.13.2.1"/>
    </reaction>
</comment>
<dbReference type="InterPro" id="IPR000043">
    <property type="entry name" value="Adenosylhomocysteinase-like"/>
</dbReference>
<dbReference type="EMBL" id="JBCGBO010000007">
    <property type="protein sequence ID" value="KAK9188794.1"/>
    <property type="molecule type" value="Genomic_DNA"/>
</dbReference>
<dbReference type="Gene3D" id="3.40.50.1480">
    <property type="entry name" value="Adenosylhomocysteinase-like"/>
    <property type="match status" value="1"/>
</dbReference>